<keyword evidence="1" id="KW-0343">GTPase activation</keyword>
<reference evidence="5 6" key="1">
    <citation type="journal article" date="2016" name="Mol. Biol. Evol.">
        <title>Comparative Genomics of Early-Diverging Mushroom-Forming Fungi Provides Insights into the Origins of Lignocellulose Decay Capabilities.</title>
        <authorList>
            <person name="Nagy L.G."/>
            <person name="Riley R."/>
            <person name="Tritt A."/>
            <person name="Adam C."/>
            <person name="Daum C."/>
            <person name="Floudas D."/>
            <person name="Sun H."/>
            <person name="Yadav J.S."/>
            <person name="Pangilinan J."/>
            <person name="Larsson K.H."/>
            <person name="Matsuura K."/>
            <person name="Barry K."/>
            <person name="Labutti K."/>
            <person name="Kuo R."/>
            <person name="Ohm R.A."/>
            <person name="Bhattacharya S.S."/>
            <person name="Shirouzu T."/>
            <person name="Yoshinaga Y."/>
            <person name="Martin F.M."/>
            <person name="Grigoriev I.V."/>
            <person name="Hibbett D.S."/>
        </authorList>
    </citation>
    <scope>NUCLEOTIDE SEQUENCE [LARGE SCALE GENOMIC DNA]</scope>
    <source>
        <strain evidence="5 6">HHB12029</strain>
    </source>
</reference>
<feature type="region of interest" description="Disordered" evidence="3">
    <location>
        <begin position="428"/>
        <end position="477"/>
    </location>
</feature>
<accession>A0A165Z691</accession>
<evidence type="ECO:0000313" key="6">
    <source>
        <dbReference type="Proteomes" id="UP000077266"/>
    </source>
</evidence>
<dbReference type="PANTHER" id="PTHR15228">
    <property type="entry name" value="SPERMATHECAL PHYSIOLOGY VARIANT"/>
    <property type="match status" value="1"/>
</dbReference>
<dbReference type="SUPFAM" id="SSF48350">
    <property type="entry name" value="GTPase activation domain, GAP"/>
    <property type="match status" value="1"/>
</dbReference>
<organism evidence="5 6">
    <name type="scientific">Exidia glandulosa HHB12029</name>
    <dbReference type="NCBI Taxonomy" id="1314781"/>
    <lineage>
        <taxon>Eukaryota</taxon>
        <taxon>Fungi</taxon>
        <taxon>Dikarya</taxon>
        <taxon>Basidiomycota</taxon>
        <taxon>Agaricomycotina</taxon>
        <taxon>Agaricomycetes</taxon>
        <taxon>Auriculariales</taxon>
        <taxon>Exidiaceae</taxon>
        <taxon>Exidia</taxon>
    </lineage>
</organism>
<dbReference type="SMART" id="SM00324">
    <property type="entry name" value="RhoGAP"/>
    <property type="match status" value="1"/>
</dbReference>
<feature type="coiled-coil region" evidence="2">
    <location>
        <begin position="507"/>
        <end position="570"/>
    </location>
</feature>
<dbReference type="GO" id="GO:0007165">
    <property type="term" value="P:signal transduction"/>
    <property type="evidence" value="ECO:0007669"/>
    <property type="project" value="InterPro"/>
</dbReference>
<proteinExistence type="predicted"/>
<dbReference type="AlphaFoldDB" id="A0A165Z691"/>
<feature type="compositionally biased region" description="Polar residues" evidence="3">
    <location>
        <begin position="345"/>
        <end position="355"/>
    </location>
</feature>
<dbReference type="STRING" id="1314781.A0A165Z691"/>
<dbReference type="Pfam" id="PF00620">
    <property type="entry name" value="RhoGAP"/>
    <property type="match status" value="1"/>
</dbReference>
<dbReference type="CDD" id="cd00159">
    <property type="entry name" value="RhoGAP"/>
    <property type="match status" value="1"/>
</dbReference>
<dbReference type="GO" id="GO:0005938">
    <property type="term" value="C:cell cortex"/>
    <property type="evidence" value="ECO:0007669"/>
    <property type="project" value="TreeGrafter"/>
</dbReference>
<feature type="domain" description="Rho-GAP" evidence="4">
    <location>
        <begin position="166"/>
        <end position="386"/>
    </location>
</feature>
<feature type="region of interest" description="Disordered" evidence="3">
    <location>
        <begin position="345"/>
        <end position="365"/>
    </location>
</feature>
<dbReference type="Gene3D" id="1.10.555.10">
    <property type="entry name" value="Rho GTPase activation protein"/>
    <property type="match status" value="1"/>
</dbReference>
<keyword evidence="6" id="KW-1185">Reference proteome</keyword>
<dbReference type="InterPro" id="IPR008936">
    <property type="entry name" value="Rho_GTPase_activation_prot"/>
</dbReference>
<feature type="region of interest" description="Disordered" evidence="3">
    <location>
        <begin position="1"/>
        <end position="65"/>
    </location>
</feature>
<feature type="compositionally biased region" description="Basic residues" evidence="3">
    <location>
        <begin position="27"/>
        <end position="36"/>
    </location>
</feature>
<name>A0A165Z691_EXIGL</name>
<dbReference type="GO" id="GO:0060237">
    <property type="term" value="P:regulation of fungal-type cell wall organization"/>
    <property type="evidence" value="ECO:0007669"/>
    <property type="project" value="TreeGrafter"/>
</dbReference>
<dbReference type="InterPro" id="IPR051025">
    <property type="entry name" value="RhoGAP"/>
</dbReference>
<keyword evidence="2" id="KW-0175">Coiled coil</keyword>
<feature type="compositionally biased region" description="Polar residues" evidence="3">
    <location>
        <begin position="38"/>
        <end position="65"/>
    </location>
</feature>
<dbReference type="PANTHER" id="PTHR15228:SF25">
    <property type="entry name" value="F-BAR DOMAIN-CONTAINING PROTEIN"/>
    <property type="match status" value="1"/>
</dbReference>
<dbReference type="PROSITE" id="PS50238">
    <property type="entry name" value="RHOGAP"/>
    <property type="match status" value="1"/>
</dbReference>
<dbReference type="OrthoDB" id="79452at2759"/>
<evidence type="ECO:0000313" key="5">
    <source>
        <dbReference type="EMBL" id="KZV79759.1"/>
    </source>
</evidence>
<dbReference type="EMBL" id="KV426569">
    <property type="protein sequence ID" value="KZV79759.1"/>
    <property type="molecule type" value="Genomic_DNA"/>
</dbReference>
<evidence type="ECO:0000259" key="4">
    <source>
        <dbReference type="PROSITE" id="PS50238"/>
    </source>
</evidence>
<evidence type="ECO:0000256" key="3">
    <source>
        <dbReference type="SAM" id="MobiDB-lite"/>
    </source>
</evidence>
<evidence type="ECO:0000256" key="1">
    <source>
        <dbReference type="ARBA" id="ARBA00022468"/>
    </source>
</evidence>
<evidence type="ECO:0000256" key="2">
    <source>
        <dbReference type="SAM" id="Coils"/>
    </source>
</evidence>
<gene>
    <name evidence="5" type="ORF">EXIGLDRAFT_781903</name>
</gene>
<sequence>MGRSFLPVPTTRARAGVVRESSDQSVKKPRVLRKTRANAPTTNQQLTTAPPSVQSDPTNSHSLRNLDSAYSGLGYSWSDIEAAAPPQGVDDSDSIPAQVSSSLRPVSGTLARRSSNKHMQALLHNLDNFVGQETVDVNGGYLTTSPSEYRPYDPQAAAGSARIFGVPLDVLSEYGCCLSIVGDREHPLPIVVFAAVEHIVRNGGLTDPMLFNLLPTARLPDLIDIFDNGPLFGDDFDLDNESMADVGELLRVYLERLPEPVLDQSVRSAFFDICGVSASPSRGTNATKAQISAAQVLLRLLPQPQFRLLVYMLAFLAHIPRQADCILDYSTLSAIFADCLLSSRDSNGRTTTSPSPSGPAANKPDNHAWDSALLLEWLLRHWIWIADGLFVPHAEKVVPRNPRGSGAVNKQHNSEDVIATREVSVNRPSLARRTSRRIQAHQSPYHNTPVPARRYDVSPSPRYGTPRQPAPATPQPVSSTHLLQRIAELEHDLERRDGVTSALRSRIAALEHEQRSYMDRAHEAEDALVDLQAEMQNSFEAAAENLALRLEQCEEQLDAALRRADTAEAERDVHFRQLKRIHQIAACTESPI</sequence>
<dbReference type="GO" id="GO:0005096">
    <property type="term" value="F:GTPase activator activity"/>
    <property type="evidence" value="ECO:0007669"/>
    <property type="project" value="UniProtKB-KW"/>
</dbReference>
<dbReference type="InterPro" id="IPR000198">
    <property type="entry name" value="RhoGAP_dom"/>
</dbReference>
<dbReference type="Proteomes" id="UP000077266">
    <property type="component" value="Unassembled WGS sequence"/>
</dbReference>
<protein>
    <submittedName>
        <fullName evidence="5">Rho GTPase activation protein</fullName>
    </submittedName>
</protein>
<dbReference type="InParanoid" id="A0A165Z691"/>